<dbReference type="Gene3D" id="1.20.1070.10">
    <property type="entry name" value="Rhodopsin 7-helix transmembrane proteins"/>
    <property type="match status" value="1"/>
</dbReference>
<feature type="transmembrane region" description="Helical" evidence="8">
    <location>
        <begin position="71"/>
        <end position="91"/>
    </location>
</feature>
<evidence type="ECO:0000256" key="3">
    <source>
        <dbReference type="ARBA" id="ARBA00022475"/>
    </source>
</evidence>
<dbReference type="GO" id="GO:0004930">
    <property type="term" value="F:G protein-coupled receptor activity"/>
    <property type="evidence" value="ECO:0007669"/>
    <property type="project" value="InterPro"/>
</dbReference>
<comment type="similarity">
    <text evidence="2">Belongs to the G-protein coupled receptor 1 family.</text>
</comment>
<dbReference type="AlphaFoldDB" id="A0AAV2QM16"/>
<evidence type="ECO:0000256" key="2">
    <source>
        <dbReference type="ARBA" id="ARBA00010663"/>
    </source>
</evidence>
<evidence type="ECO:0000256" key="4">
    <source>
        <dbReference type="ARBA" id="ARBA00022692"/>
    </source>
</evidence>
<evidence type="ECO:0000256" key="5">
    <source>
        <dbReference type="ARBA" id="ARBA00022989"/>
    </source>
</evidence>
<gene>
    <name evidence="10" type="ORF">MNOR_LOCUS13604</name>
</gene>
<feature type="domain" description="G-protein coupled receptors family 1 profile" evidence="9">
    <location>
        <begin position="51"/>
        <end position="217"/>
    </location>
</feature>
<accession>A0AAV2QM16</accession>
<dbReference type="InterPro" id="IPR017452">
    <property type="entry name" value="GPCR_Rhodpsn_7TM"/>
</dbReference>
<sequence length="384" mass="41514">MPGLAMEEQLPQPEACSYSQASSSFNDNEPNTNQKLFLVVSVALATVCFFTNVVQVAVFGRPSTVRSVKSVLLLSQAMSGLLAAFVVAFPIHVIAARGGWVIGEGGYAACYLGHSAVILVTGLTSLGTATLLLLDQYIKANHPRRYMTLGTNVIGWSVAVCGVWVISLVVALLPYMGWNSWEDHDARCHLSTLWPLSFTAFLCFILGIEVMTAVLMWALTRAQQLKTMTTHTSQHPPSSCSEPEDAPIAHTRGGVGSNNPGGGIRVIGWFVCVASVVPLLAHVVVASSCAASSQCQANPTHYHEDASSLPWSSLLLTAAAVTIPLLHVFTDDQVSSSTLLLLSRVCCWWCERRKQRLIPRNLEPHDAETNVYVHNDTDQLVGDN</sequence>
<comment type="subcellular location">
    <subcellularLocation>
        <location evidence="1">Cell membrane</location>
        <topology evidence="1">Multi-pass membrane protein</topology>
    </subcellularLocation>
</comment>
<feature type="compositionally biased region" description="Polar residues" evidence="7">
    <location>
        <begin position="230"/>
        <end position="241"/>
    </location>
</feature>
<dbReference type="PROSITE" id="PS50262">
    <property type="entry name" value="G_PROTEIN_RECEP_F1_2"/>
    <property type="match status" value="1"/>
</dbReference>
<dbReference type="Pfam" id="PF00001">
    <property type="entry name" value="7tm_1"/>
    <property type="match status" value="1"/>
</dbReference>
<dbReference type="InterPro" id="IPR000276">
    <property type="entry name" value="GPCR_Rhodpsn"/>
</dbReference>
<reference evidence="10 11" key="1">
    <citation type="submission" date="2024-05" db="EMBL/GenBank/DDBJ databases">
        <authorList>
            <person name="Wallberg A."/>
        </authorList>
    </citation>
    <scope>NUCLEOTIDE SEQUENCE [LARGE SCALE GENOMIC DNA]</scope>
</reference>
<feature type="region of interest" description="Disordered" evidence="7">
    <location>
        <begin position="230"/>
        <end position="254"/>
    </location>
</feature>
<keyword evidence="11" id="KW-1185">Reference proteome</keyword>
<evidence type="ECO:0000256" key="1">
    <source>
        <dbReference type="ARBA" id="ARBA00004651"/>
    </source>
</evidence>
<protein>
    <recommendedName>
        <fullName evidence="9">G-protein coupled receptors family 1 profile domain-containing protein</fullName>
    </recommendedName>
</protein>
<feature type="transmembrane region" description="Helical" evidence="8">
    <location>
        <begin position="36"/>
        <end position="59"/>
    </location>
</feature>
<dbReference type="Proteomes" id="UP001497623">
    <property type="component" value="Unassembled WGS sequence"/>
</dbReference>
<evidence type="ECO:0000256" key="7">
    <source>
        <dbReference type="SAM" id="MobiDB-lite"/>
    </source>
</evidence>
<organism evidence="10 11">
    <name type="scientific">Meganyctiphanes norvegica</name>
    <name type="common">Northern krill</name>
    <name type="synonym">Thysanopoda norvegica</name>
    <dbReference type="NCBI Taxonomy" id="48144"/>
    <lineage>
        <taxon>Eukaryota</taxon>
        <taxon>Metazoa</taxon>
        <taxon>Ecdysozoa</taxon>
        <taxon>Arthropoda</taxon>
        <taxon>Crustacea</taxon>
        <taxon>Multicrustacea</taxon>
        <taxon>Malacostraca</taxon>
        <taxon>Eumalacostraca</taxon>
        <taxon>Eucarida</taxon>
        <taxon>Euphausiacea</taxon>
        <taxon>Euphausiidae</taxon>
        <taxon>Meganyctiphanes</taxon>
    </lineage>
</organism>
<keyword evidence="3" id="KW-1003">Cell membrane</keyword>
<comment type="caution">
    <text evidence="10">The sequence shown here is derived from an EMBL/GenBank/DDBJ whole genome shotgun (WGS) entry which is preliminary data.</text>
</comment>
<keyword evidence="4 8" id="KW-0812">Transmembrane</keyword>
<evidence type="ECO:0000259" key="9">
    <source>
        <dbReference type="PROSITE" id="PS50262"/>
    </source>
</evidence>
<keyword evidence="6 8" id="KW-0472">Membrane</keyword>
<evidence type="ECO:0000256" key="6">
    <source>
        <dbReference type="ARBA" id="ARBA00023136"/>
    </source>
</evidence>
<evidence type="ECO:0000256" key="8">
    <source>
        <dbReference type="SAM" id="Phobius"/>
    </source>
</evidence>
<evidence type="ECO:0000313" key="11">
    <source>
        <dbReference type="Proteomes" id="UP001497623"/>
    </source>
</evidence>
<feature type="transmembrane region" description="Helical" evidence="8">
    <location>
        <begin position="196"/>
        <end position="219"/>
    </location>
</feature>
<dbReference type="GO" id="GO:0005886">
    <property type="term" value="C:plasma membrane"/>
    <property type="evidence" value="ECO:0007669"/>
    <property type="project" value="UniProtKB-SubCell"/>
</dbReference>
<dbReference type="EMBL" id="CAXKWB010007846">
    <property type="protein sequence ID" value="CAL4088648.1"/>
    <property type="molecule type" value="Genomic_DNA"/>
</dbReference>
<evidence type="ECO:0000313" key="10">
    <source>
        <dbReference type="EMBL" id="CAL4088648.1"/>
    </source>
</evidence>
<dbReference type="PANTHER" id="PTHR22750">
    <property type="entry name" value="G-PROTEIN COUPLED RECEPTOR"/>
    <property type="match status" value="1"/>
</dbReference>
<name>A0AAV2QM16_MEGNR</name>
<feature type="transmembrane region" description="Helical" evidence="8">
    <location>
        <begin position="154"/>
        <end position="176"/>
    </location>
</feature>
<feature type="transmembrane region" description="Helical" evidence="8">
    <location>
        <begin position="111"/>
        <end position="134"/>
    </location>
</feature>
<proteinExistence type="inferred from homology"/>
<feature type="transmembrane region" description="Helical" evidence="8">
    <location>
        <begin position="266"/>
        <end position="285"/>
    </location>
</feature>
<dbReference type="SUPFAM" id="SSF81321">
    <property type="entry name" value="Family A G protein-coupled receptor-like"/>
    <property type="match status" value="1"/>
</dbReference>
<keyword evidence="5 8" id="KW-1133">Transmembrane helix</keyword>